<dbReference type="KEGG" id="ypi:YpsIP31758_B0127"/>
<reference evidence="1 2" key="1">
    <citation type="journal article" date="2007" name="PLoS Genet.">
        <title>The complete genome sequence of Yersinia pseudotuberculosis IP31758, the causative agent of Far East scarlet-like fever.</title>
        <authorList>
            <person name="Eppinger M."/>
            <person name="Rosovitz M.J."/>
            <person name="Fricke W.F."/>
            <person name="Rasko D.A."/>
            <person name="Kokorina G."/>
            <person name="Fayolle C."/>
            <person name="Lindler L.E."/>
            <person name="Carniel E."/>
            <person name="Ravel J."/>
        </authorList>
    </citation>
    <scope>NUCLEOTIDE SEQUENCE [LARGE SCALE GENOMIC DNA]</scope>
    <source>
        <strain evidence="1 2">IP 31758</strain>
        <plasmid evidence="2">Plasmid plasmid_153kb</plasmid>
    </source>
</reference>
<dbReference type="Proteomes" id="UP000002412">
    <property type="component" value="Plasmid p_153kb"/>
</dbReference>
<dbReference type="HOGENOM" id="CLU_2482620_0_0_6"/>
<evidence type="ECO:0000313" key="2">
    <source>
        <dbReference type="Proteomes" id="UP000002412"/>
    </source>
</evidence>
<proteinExistence type="predicted"/>
<protein>
    <submittedName>
        <fullName evidence="1">Site-specific recombinase, resolvase family, truncation</fullName>
    </submittedName>
</protein>
<organism evidence="1 2">
    <name type="scientific">Yersinia pseudotuberculosis serotype O:1b (strain IP 31758)</name>
    <dbReference type="NCBI Taxonomy" id="349747"/>
    <lineage>
        <taxon>Bacteria</taxon>
        <taxon>Pseudomonadati</taxon>
        <taxon>Pseudomonadota</taxon>
        <taxon>Gammaproteobacteria</taxon>
        <taxon>Enterobacterales</taxon>
        <taxon>Yersiniaceae</taxon>
        <taxon>Yersinia</taxon>
    </lineage>
</organism>
<dbReference type="EMBL" id="CP000719">
    <property type="protein sequence ID" value="ABS45663.1"/>
    <property type="molecule type" value="Genomic_DNA"/>
</dbReference>
<dbReference type="AlphaFoldDB" id="A0A0U1QTF4"/>
<sequence>MMPSGMSCFHFRPCRLQHSGLDKFTTNKEKIMGHDIKKLAQQLPTSHMALTPKTPDERSTLTMLKAINGMMLDMLAAIARKDYSDRR</sequence>
<keyword evidence="1" id="KW-0614">Plasmid</keyword>
<name>A0A0U1QTF4_YERP3</name>
<gene>
    <name evidence="1" type="ordered locus">YpsIP31758_B0127</name>
</gene>
<geneLocation type="plasmid" evidence="2">
    <name>plasmid_153kb</name>
</geneLocation>
<evidence type="ECO:0000313" key="1">
    <source>
        <dbReference type="EMBL" id="ABS45663.1"/>
    </source>
</evidence>
<accession>A0A0U1QTF4</accession>